<feature type="compositionally biased region" description="Polar residues" evidence="4">
    <location>
        <begin position="75"/>
        <end position="106"/>
    </location>
</feature>
<evidence type="ECO:0000313" key="6">
    <source>
        <dbReference type="Proteomes" id="UP001283361"/>
    </source>
</evidence>
<feature type="compositionally biased region" description="Polar residues" evidence="4">
    <location>
        <begin position="512"/>
        <end position="534"/>
    </location>
</feature>
<feature type="compositionally biased region" description="Basic and acidic residues" evidence="4">
    <location>
        <begin position="222"/>
        <end position="242"/>
    </location>
</feature>
<dbReference type="Pfam" id="PF00630">
    <property type="entry name" value="Filamin"/>
    <property type="match status" value="5"/>
</dbReference>
<dbReference type="InterPro" id="IPR013783">
    <property type="entry name" value="Ig-like_fold"/>
</dbReference>
<dbReference type="GO" id="GO:0030036">
    <property type="term" value="P:actin cytoskeleton organization"/>
    <property type="evidence" value="ECO:0007669"/>
    <property type="project" value="InterPro"/>
</dbReference>
<reference evidence="5" key="1">
    <citation type="journal article" date="2023" name="G3 (Bethesda)">
        <title>A reference genome for the long-term kleptoplast-retaining sea slug Elysia crispata morphotype clarki.</title>
        <authorList>
            <person name="Eastman K.E."/>
            <person name="Pendleton A.L."/>
            <person name="Shaikh M.A."/>
            <person name="Suttiyut T."/>
            <person name="Ogas R."/>
            <person name="Tomko P."/>
            <person name="Gavelis G."/>
            <person name="Widhalm J.R."/>
            <person name="Wisecaver J.H."/>
        </authorList>
    </citation>
    <scope>NUCLEOTIDE SEQUENCE</scope>
    <source>
        <strain evidence="5">ECLA1</strain>
    </source>
</reference>
<feature type="compositionally biased region" description="Polar residues" evidence="4">
    <location>
        <begin position="583"/>
        <end position="596"/>
    </location>
</feature>
<feature type="region of interest" description="Disordered" evidence="4">
    <location>
        <begin position="1173"/>
        <end position="1207"/>
    </location>
</feature>
<feature type="repeat" description="Filamin" evidence="3">
    <location>
        <begin position="1947"/>
        <end position="2040"/>
    </location>
</feature>
<feature type="compositionally biased region" description="Polar residues" evidence="4">
    <location>
        <begin position="335"/>
        <end position="347"/>
    </location>
</feature>
<accession>A0AAE0YUF5</accession>
<dbReference type="GO" id="GO:0051015">
    <property type="term" value="F:actin filament binding"/>
    <property type="evidence" value="ECO:0007669"/>
    <property type="project" value="InterPro"/>
</dbReference>
<feature type="compositionally biased region" description="Basic residues" evidence="4">
    <location>
        <begin position="1357"/>
        <end position="1368"/>
    </location>
</feature>
<feature type="compositionally biased region" description="Low complexity" evidence="4">
    <location>
        <begin position="46"/>
        <end position="65"/>
    </location>
</feature>
<protein>
    <submittedName>
        <fullName evidence="5">Uncharacterized protein</fullName>
    </submittedName>
</protein>
<feature type="region of interest" description="Disordered" evidence="4">
    <location>
        <begin position="1344"/>
        <end position="1404"/>
    </location>
</feature>
<feature type="region of interest" description="Disordered" evidence="4">
    <location>
        <begin position="1089"/>
        <end position="1108"/>
    </location>
</feature>
<dbReference type="SUPFAM" id="SSF81296">
    <property type="entry name" value="E set domains"/>
    <property type="match status" value="5"/>
</dbReference>
<feature type="repeat" description="Filamin" evidence="3">
    <location>
        <begin position="1853"/>
        <end position="1946"/>
    </location>
</feature>
<feature type="compositionally biased region" description="Polar residues" evidence="4">
    <location>
        <begin position="399"/>
        <end position="410"/>
    </location>
</feature>
<dbReference type="Proteomes" id="UP001283361">
    <property type="component" value="Unassembled WGS sequence"/>
</dbReference>
<dbReference type="InterPro" id="IPR044801">
    <property type="entry name" value="Filamin"/>
</dbReference>
<comment type="similarity">
    <text evidence="1">Belongs to the filamin family.</text>
</comment>
<feature type="compositionally biased region" description="Basic and acidic residues" evidence="4">
    <location>
        <begin position="434"/>
        <end position="451"/>
    </location>
</feature>
<feature type="repeat" description="Filamin" evidence="3">
    <location>
        <begin position="1670"/>
        <end position="1752"/>
    </location>
</feature>
<feature type="repeat" description="Filamin" evidence="3">
    <location>
        <begin position="2041"/>
        <end position="2137"/>
    </location>
</feature>
<feature type="region of interest" description="Disordered" evidence="4">
    <location>
        <begin position="152"/>
        <end position="626"/>
    </location>
</feature>
<dbReference type="Gene3D" id="2.60.40.10">
    <property type="entry name" value="Immunoglobulins"/>
    <property type="match status" value="5"/>
</dbReference>
<keyword evidence="2" id="KW-0677">Repeat</keyword>
<feature type="compositionally biased region" description="Low complexity" evidence="4">
    <location>
        <begin position="856"/>
        <end position="869"/>
    </location>
</feature>
<dbReference type="PANTHER" id="PTHR38537">
    <property type="entry name" value="JITTERBUG, ISOFORM N"/>
    <property type="match status" value="1"/>
</dbReference>
<feature type="compositionally biased region" description="Acidic residues" evidence="4">
    <location>
        <begin position="243"/>
        <end position="254"/>
    </location>
</feature>
<feature type="region of interest" description="Disordered" evidence="4">
    <location>
        <begin position="27"/>
        <end position="139"/>
    </location>
</feature>
<evidence type="ECO:0000256" key="4">
    <source>
        <dbReference type="SAM" id="MobiDB-lite"/>
    </source>
</evidence>
<name>A0AAE0YUF5_9GAST</name>
<feature type="compositionally biased region" description="Polar residues" evidence="4">
    <location>
        <begin position="454"/>
        <end position="465"/>
    </location>
</feature>
<sequence>MSVIEDPDNVLDDLQAYLSQFSVDDSVISDGSEFGSGSGAGVFSYPSPSSLIPRTPRTPRTPGRSPRVDKPGTPGATTPRINSARSTKTQNSTGRVSHSPGASSRRFNGFVPQAESPNTKASQRDAENKRAQGSIRKGFVDSSAYVIDNRAVKESGSYRTPKLIHMSKASKKKTNSGEPPKVQPVPREVSPLPLTDSEESASFSREVKRYNGVSGIDSDPSEVQRARYYGTKDEALESTSEREETDNLQEDDELAVTSVASNSESSAAAYTSTGDGEEQRKNMGKKSVRKSLGEGPNGERLGTNEDSSENSREEKLGERLENATSRESSVGVKNEVNSGDESSTGTVSRLPREGEKEAVISGVNYSSGDDRAQSSHEETVHDIEEKDRLIGVTPAGQEQIDQAQTDSQTVPKPFSGAEAGKVKLETPSGAEMFNKSKPELSEGEEESKRELSPLSSRSDAGSNFSPVLPEMSSECEAKADGSVSSGSLAPFSLGARPATVGRESMGNKQAVGRSSSAGDQTGKSSDDNQCVTISSHKEEDSKVDTGDYTYFHFSESDVAPSGLNDGARTSGTFDGLHGENLRASDSNQKLESSASLTGREGGATEDEEDDIQPYATYSSFKNGGSDIVGEASTLKIQRNLTGARKSDGEETPDVSVHEEPVYATVNKARVRATEAVKTRVHDMNTDSVSEGLFREQILSDQGNFDQSDADGMVSMSAVETDEATTTDSEGKFESTSDSDVIVLPIFGRTRRNVASKKYTEVLKELSVVLEKRSEATRTQSMKEDRADAAAALGVVKVAESTRAGTGRPLSKSSENVNNVFVNKSLLSMLERHLVNKNESDKILQPGAGRGVEDDGSSSAGSGRRAVSSENVVRVLKNREIVSGTPEVDSSGSGNKSPVTGREHNLPGMSANSGPRNKFTPMEQNKSQTLHGQPESTNLVRAGSKNVVKSPVDTYGKRVSAKLIYNHSALLSPPQPASPASSYDAEQLNSAADTSNYYSSSSEGVLDTIYSEGKTSGPEDNKSFAEDSTPFVTEAKEEHRQIPHQQHRRSRIFREEKILQPTPGASEHSLSWARGNHLRSSDQSRFISVSSHHPSELVSSTEVKDKEESAACLSHHPSMNAFRGRASPRRDGARRLNKSMDASHVTTIHITGRGLKHQGKITYSEPDLVHALNQTQTSNGGSGFSSVTVSPRRWERSTSHPRSSSFHDTSRTCHAYVGLNSVNVSASNFSLNASISNDMSFGNETFDHDESMQPHNSGPNNYSFDQGMYRSLLEGDQLLTAGYHMVRVNVGSGKDGEGVEIPLAQLPASAAIQDSRALGNDTYFISTGAGSTPLPVTIVRSRSSSFTAFGGDSSGGRSGRRRSPGRRSPVRQASVRTVVHRRQSPSRHSQNVTQSTSPGNSMFSSTIYNHHQQQQYDHNQQVQGQPGDLQRAVVIRTVSLRSSAAPGTVQAKLSRSQTFDRGRPSNKYSNINTLYRVSSQQQVHQPLYSKKQHLQYSPRYRDVCAFEGNLTRGSFYGGNDSNFNFSSVSGSRVPRLIPDDQVSNVSEASEASHLYVVLPSEGPRPVSAAREVTTEHQPEHCTEQQTELQWRQRRLPPDEIREPSRLASSLHTVKAKWLGSSRGVREGTGKKTKHAGLWALIQVTLHCNLRDTQASGSPFHQEISEGILPSAHGDGLHKGEEDKPATFLIDARGLKGEPQVQVDGPNAIAKCSIDPLSDGQYKVTYIPVEVGLFSVNVKWNGKEIPGSPFHPKVVDSRKVKVVGGWQHYMDGNERIHLVVGEEKRIPFDTSEAGPGQLRAEVKSPSSFLPVQVDDEHKGKSTVVFTPREEGTHYLNLYWSDHPLVNSPYVGYATSGVADPSKVWLTGRGLKEAIVGEEAEFVIDGSQAGPGEPDVALTGVRAEIQVIKSSLGGGKFLCTYIPFIPGAYLLNISWNGRQLRGAPYKVNVIGASYPDRVIVTGEGLRGGLLGQSLDFRIDTKKAGPGELTAYCMGPSQVAYCELSDHHHGTYRLVVRPQETGRHVLQIKYGGVHVQGSPFAFKVSAQPDASKVRVSGPGVEHGILANFHSEFIVETRGAGAGQLTVRIRGPKGAFQVEMYRESQKDRKILCRYYPTSTGQYIIHVRWSDVDVPGSPFQVYILDTHHELEQVLHEQSFGAGHTTLQHNSFHNTSLNSSHHNNSFHQQAMQPRLTAVQQNGGAPMQHYNHTHNVSRSSGYYQWREDM</sequence>
<dbReference type="FunFam" id="2.60.40.10:FF:001145">
    <property type="entry name" value="Jitterbug, isoform I"/>
    <property type="match status" value="1"/>
</dbReference>
<keyword evidence="6" id="KW-1185">Reference proteome</keyword>
<dbReference type="SMART" id="SM00557">
    <property type="entry name" value="IG_FLMN"/>
    <property type="match status" value="5"/>
</dbReference>
<comment type="caution">
    <text evidence="5">The sequence shown here is derived from an EMBL/GenBank/DDBJ whole genome shotgun (WGS) entry which is preliminary data.</text>
</comment>
<dbReference type="PROSITE" id="PS50194">
    <property type="entry name" value="FILAMIN_REPEAT"/>
    <property type="match status" value="5"/>
</dbReference>
<dbReference type="EMBL" id="JAWDGP010005397">
    <property type="protein sequence ID" value="KAK3757278.1"/>
    <property type="molecule type" value="Genomic_DNA"/>
</dbReference>
<feature type="compositionally biased region" description="Polar residues" evidence="4">
    <location>
        <begin position="1385"/>
        <end position="1404"/>
    </location>
</feature>
<feature type="compositionally biased region" description="Polar residues" evidence="4">
    <location>
        <begin position="921"/>
        <end position="938"/>
    </location>
</feature>
<evidence type="ECO:0000256" key="2">
    <source>
        <dbReference type="ARBA" id="ARBA00022737"/>
    </source>
</evidence>
<dbReference type="InterPro" id="IPR014756">
    <property type="entry name" value="Ig_E-set"/>
</dbReference>
<feature type="compositionally biased region" description="Polar residues" evidence="4">
    <location>
        <begin position="1089"/>
        <end position="1100"/>
    </location>
</feature>
<proteinExistence type="inferred from homology"/>
<feature type="region of interest" description="Disordered" evidence="4">
    <location>
        <begin position="837"/>
        <end position="941"/>
    </location>
</feature>
<feature type="compositionally biased region" description="Polar residues" evidence="4">
    <location>
        <begin position="1173"/>
        <end position="1188"/>
    </location>
</feature>
<evidence type="ECO:0000256" key="3">
    <source>
        <dbReference type="PROSITE-ProRule" id="PRU00087"/>
    </source>
</evidence>
<dbReference type="InterPro" id="IPR001298">
    <property type="entry name" value="Filamin/ABP280_rpt"/>
</dbReference>
<gene>
    <name evidence="5" type="ORF">RRG08_054495</name>
</gene>
<dbReference type="PANTHER" id="PTHR38537:SF16">
    <property type="entry name" value="CALPONIN-HOMOLOGY (CH) DOMAIN-CONTAINING PROTEIN"/>
    <property type="match status" value="1"/>
</dbReference>
<dbReference type="InterPro" id="IPR017868">
    <property type="entry name" value="Filamin/ABP280_repeat-like"/>
</dbReference>
<feature type="compositionally biased region" description="Basic and acidic residues" evidence="4">
    <location>
        <begin position="368"/>
        <end position="389"/>
    </location>
</feature>
<feature type="compositionally biased region" description="Basic and acidic residues" evidence="4">
    <location>
        <begin position="309"/>
        <end position="321"/>
    </location>
</feature>
<feature type="repeat" description="Filamin" evidence="3">
    <location>
        <begin position="1750"/>
        <end position="1851"/>
    </location>
</feature>
<evidence type="ECO:0000313" key="5">
    <source>
        <dbReference type="EMBL" id="KAK3757278.1"/>
    </source>
</evidence>
<feature type="compositionally biased region" description="Polar residues" evidence="4">
    <location>
        <begin position="887"/>
        <end position="897"/>
    </location>
</feature>
<feature type="region of interest" description="Disordered" evidence="4">
    <location>
        <begin position="1033"/>
        <end position="1069"/>
    </location>
</feature>
<evidence type="ECO:0000256" key="1">
    <source>
        <dbReference type="ARBA" id="ARBA00009238"/>
    </source>
</evidence>
<organism evidence="5 6">
    <name type="scientific">Elysia crispata</name>
    <name type="common">lettuce slug</name>
    <dbReference type="NCBI Taxonomy" id="231223"/>
    <lineage>
        <taxon>Eukaryota</taxon>
        <taxon>Metazoa</taxon>
        <taxon>Spiralia</taxon>
        <taxon>Lophotrochozoa</taxon>
        <taxon>Mollusca</taxon>
        <taxon>Gastropoda</taxon>
        <taxon>Heterobranchia</taxon>
        <taxon>Euthyneura</taxon>
        <taxon>Panpulmonata</taxon>
        <taxon>Sacoglossa</taxon>
        <taxon>Placobranchoidea</taxon>
        <taxon>Plakobranchidae</taxon>
        <taxon>Elysia</taxon>
    </lineage>
</organism>
<feature type="compositionally biased region" description="Basic and acidic residues" evidence="4">
    <location>
        <begin position="535"/>
        <end position="545"/>
    </location>
</feature>
<feature type="compositionally biased region" description="Low complexity" evidence="4">
    <location>
        <begin position="255"/>
        <end position="273"/>
    </location>
</feature>